<evidence type="ECO:0000313" key="3">
    <source>
        <dbReference type="EMBL" id="MDO3682017.1"/>
    </source>
</evidence>
<dbReference type="PANTHER" id="PTHR36432">
    <property type="match status" value="1"/>
</dbReference>
<dbReference type="Pfam" id="PF04014">
    <property type="entry name" value="MazE_antitoxin"/>
    <property type="match status" value="1"/>
</dbReference>
<evidence type="ECO:0000256" key="1">
    <source>
        <dbReference type="PROSITE-ProRule" id="PRU01076"/>
    </source>
</evidence>
<keyword evidence="3" id="KW-0614">Plasmid</keyword>
<sequence length="137" mass="16132">MKKTGIVRHVDELGRVVLPVELRRVLEMEVGDTVEFFVNDANEQILFRKYRTQECIFCSSMEQLVYFRERLVCQVCLKELDGNDKQHWKLNRKRKPRNLDTKLRLAVVMEQYPTASQKEWASMIGVSQGWVSQLLKG</sequence>
<keyword evidence="4" id="KW-1185">Reference proteome</keyword>
<dbReference type="PANTHER" id="PTHR36432:SF4">
    <property type="entry name" value="TRANSITION STATE REGULATOR ABH-RELATED"/>
    <property type="match status" value="1"/>
</dbReference>
<dbReference type="InterPro" id="IPR052731">
    <property type="entry name" value="B_subtilis_Trans_State_Reg"/>
</dbReference>
<dbReference type="SUPFAM" id="SSF89447">
    <property type="entry name" value="AbrB/MazE/MraZ-like"/>
    <property type="match status" value="1"/>
</dbReference>
<organism evidence="3 4">
    <name type="scientific">Paenibacillus ehimensis</name>
    <dbReference type="NCBI Taxonomy" id="79264"/>
    <lineage>
        <taxon>Bacteria</taxon>
        <taxon>Bacillati</taxon>
        <taxon>Bacillota</taxon>
        <taxon>Bacilli</taxon>
        <taxon>Bacillales</taxon>
        <taxon>Paenibacillaceae</taxon>
        <taxon>Paenibacillus</taxon>
    </lineage>
</organism>
<gene>
    <name evidence="3" type="ORF">Q3C12_34025</name>
</gene>
<reference evidence="3" key="1">
    <citation type="submission" date="2023-07" db="EMBL/GenBank/DDBJ databases">
        <authorList>
            <person name="Aktuganov G."/>
            <person name="Boyko T."/>
            <person name="Delegan Y."/>
            <person name="Galimzianova N."/>
            <person name="Gilvanova E."/>
            <person name="Korobov V."/>
            <person name="Kuzmina L."/>
            <person name="Melentiev A."/>
            <person name="Milman P."/>
            <person name="Ryabova A."/>
            <person name="Stupak E."/>
            <person name="Yasakov T."/>
            <person name="Zharikova N."/>
            <person name="Zhurenko E."/>
        </authorList>
    </citation>
    <scope>NUCLEOTIDE SEQUENCE</scope>
    <source>
        <strain evidence="3">IB-739</strain>
        <plasmid evidence="3">pLPM_part_2</plasmid>
    </source>
</reference>
<dbReference type="RefSeq" id="WP_302881516.1">
    <property type="nucleotide sequence ID" value="NZ_JAUMKJ010000092.1"/>
</dbReference>
<name>A0ABT8VM11_9BACL</name>
<accession>A0ABT8VM11</accession>
<dbReference type="EMBL" id="JAUMKJ010000092">
    <property type="protein sequence ID" value="MDO3682017.1"/>
    <property type="molecule type" value="Genomic_DNA"/>
</dbReference>
<dbReference type="PROSITE" id="PS51740">
    <property type="entry name" value="SPOVT_ABRB"/>
    <property type="match status" value="1"/>
</dbReference>
<dbReference type="Proteomes" id="UP001168883">
    <property type="component" value="Unassembled WGS sequence"/>
</dbReference>
<dbReference type="Gene3D" id="2.10.260.10">
    <property type="match status" value="1"/>
</dbReference>
<proteinExistence type="predicted"/>
<dbReference type="SMART" id="SM00966">
    <property type="entry name" value="SpoVT_AbrB"/>
    <property type="match status" value="1"/>
</dbReference>
<comment type="caution">
    <text evidence="3">The sequence shown here is derived from an EMBL/GenBank/DDBJ whole genome shotgun (WGS) entry which is preliminary data.</text>
</comment>
<dbReference type="InterPro" id="IPR007159">
    <property type="entry name" value="SpoVT-AbrB_dom"/>
</dbReference>
<keyword evidence="1" id="KW-0238">DNA-binding</keyword>
<geneLocation type="plasmid" evidence="3">
    <name>pLPM_part_2</name>
</geneLocation>
<protein>
    <submittedName>
        <fullName evidence="3">AbrB family transcriptional regulator</fullName>
    </submittedName>
</protein>
<dbReference type="InterPro" id="IPR037914">
    <property type="entry name" value="SpoVT-AbrB_sf"/>
</dbReference>
<feature type="domain" description="SpoVT-AbrB" evidence="2">
    <location>
        <begin position="5"/>
        <end position="52"/>
    </location>
</feature>
<evidence type="ECO:0000259" key="2">
    <source>
        <dbReference type="PROSITE" id="PS51740"/>
    </source>
</evidence>
<evidence type="ECO:0000313" key="4">
    <source>
        <dbReference type="Proteomes" id="UP001168883"/>
    </source>
</evidence>